<feature type="compositionally biased region" description="Basic and acidic residues" evidence="1">
    <location>
        <begin position="1"/>
        <end position="18"/>
    </location>
</feature>
<name>A0A7X5XZ16_9SPHN</name>
<evidence type="ECO:0000256" key="1">
    <source>
        <dbReference type="SAM" id="MobiDB-lite"/>
    </source>
</evidence>
<evidence type="ECO:0000313" key="3">
    <source>
        <dbReference type="Proteomes" id="UP000531251"/>
    </source>
</evidence>
<dbReference type="EMBL" id="JAATJB010000006">
    <property type="protein sequence ID" value="NJB98018.1"/>
    <property type="molecule type" value="Genomic_DNA"/>
</dbReference>
<organism evidence="2 3">
    <name type="scientific">Sphingomonas trueperi</name>
    <dbReference type="NCBI Taxonomy" id="53317"/>
    <lineage>
        <taxon>Bacteria</taxon>
        <taxon>Pseudomonadati</taxon>
        <taxon>Pseudomonadota</taxon>
        <taxon>Alphaproteobacteria</taxon>
        <taxon>Sphingomonadales</taxon>
        <taxon>Sphingomonadaceae</taxon>
        <taxon>Sphingomonas</taxon>
    </lineage>
</organism>
<evidence type="ECO:0000313" key="2">
    <source>
        <dbReference type="EMBL" id="NJB98018.1"/>
    </source>
</evidence>
<proteinExistence type="predicted"/>
<sequence length="72" mass="7736">MTTNPMRDRTETERHAHAVDAQSAPPRDGRVDALAGEDPDGIPMTGEEDPFVETEQLPPEAGDDAEAEAHPS</sequence>
<dbReference type="AlphaFoldDB" id="A0A7X5XZ16"/>
<keyword evidence="3" id="KW-1185">Reference proteome</keyword>
<gene>
    <name evidence="2" type="ORF">GGR89_002345</name>
</gene>
<dbReference type="RefSeq" id="WP_125976865.1">
    <property type="nucleotide sequence ID" value="NZ_BAAADY010000047.1"/>
</dbReference>
<accession>A0A7X5XZ16</accession>
<feature type="region of interest" description="Disordered" evidence="1">
    <location>
        <begin position="1"/>
        <end position="72"/>
    </location>
</feature>
<dbReference type="Proteomes" id="UP000531251">
    <property type="component" value="Unassembled WGS sequence"/>
</dbReference>
<reference evidence="2 3" key="1">
    <citation type="submission" date="2020-03" db="EMBL/GenBank/DDBJ databases">
        <title>Genomic Encyclopedia of Type Strains, Phase IV (KMG-IV): sequencing the most valuable type-strain genomes for metagenomic binning, comparative biology and taxonomic classification.</title>
        <authorList>
            <person name="Goeker M."/>
        </authorList>
    </citation>
    <scope>NUCLEOTIDE SEQUENCE [LARGE SCALE GENOMIC DNA]</scope>
    <source>
        <strain evidence="2 3">DSM 7225</strain>
    </source>
</reference>
<feature type="compositionally biased region" description="Acidic residues" evidence="1">
    <location>
        <begin position="35"/>
        <end position="52"/>
    </location>
</feature>
<protein>
    <submittedName>
        <fullName evidence="2">Uncharacterized protein</fullName>
    </submittedName>
</protein>
<comment type="caution">
    <text evidence="2">The sequence shown here is derived from an EMBL/GenBank/DDBJ whole genome shotgun (WGS) entry which is preliminary data.</text>
</comment>